<dbReference type="InterPro" id="IPR001254">
    <property type="entry name" value="Trypsin_dom"/>
</dbReference>
<dbReference type="Pfam" id="PF00089">
    <property type="entry name" value="Trypsin"/>
    <property type="match status" value="1"/>
</dbReference>
<dbReference type="OrthoDB" id="6370098at2759"/>
<evidence type="ECO:0000256" key="3">
    <source>
        <dbReference type="ARBA" id="ARBA00023180"/>
    </source>
</evidence>
<dbReference type="InterPro" id="IPR033116">
    <property type="entry name" value="TRYPSIN_SER"/>
</dbReference>
<feature type="domain" description="Peptidase S1" evidence="7">
    <location>
        <begin position="96"/>
        <end position="352"/>
    </location>
</feature>
<keyword evidence="5 8" id="KW-0645">Protease</keyword>
<dbReference type="EMBL" id="VSRR010000743">
    <property type="protein sequence ID" value="MPC19147.1"/>
    <property type="molecule type" value="Genomic_DNA"/>
</dbReference>
<evidence type="ECO:0000256" key="1">
    <source>
        <dbReference type="ARBA" id="ARBA00022729"/>
    </source>
</evidence>
<dbReference type="GO" id="GO:0004252">
    <property type="term" value="F:serine-type endopeptidase activity"/>
    <property type="evidence" value="ECO:0007669"/>
    <property type="project" value="InterPro"/>
</dbReference>
<dbReference type="InterPro" id="IPR043504">
    <property type="entry name" value="Peptidase_S1_PA_chymotrypsin"/>
</dbReference>
<dbReference type="InterPro" id="IPR018114">
    <property type="entry name" value="TRYPSIN_HIS"/>
</dbReference>
<feature type="region of interest" description="Disordered" evidence="6">
    <location>
        <begin position="18"/>
        <end position="79"/>
    </location>
</feature>
<sequence>MKIKVSLIHLSLDSYLGTSGNCPDGDSGKPTSSNIDFRPTVSPSRPIPIPTSSPTSPPTRPPTRPPTQPTTTQLPASGGDLLPSECGFSSAGQTRIFFGEDSPLGAYPWIALLGYTSRFQPQVVWGCGGSLINSRYVVTASHCTAEEFTFNRDLTVIRLGEHNLSTEIDCESRGGRRTCAPPHQTFTPVEIIRHSDFNSRGTVSDDIALIRLDKEVEFNAFVGPICIPPPTTDLTTFLGNRQAFVAGWGATERGPDTQILQQVRIPFVSRDECNPHYNNALLPEQVCFGGDGRRDSCFGDSGGPVVAPAPGGGSFLLLALVSFGQPSCGVEGVPAVYTSMAAYRSWILENIKP</sequence>
<dbReference type="PROSITE" id="PS50240">
    <property type="entry name" value="TRYPSIN_DOM"/>
    <property type="match status" value="1"/>
</dbReference>
<dbReference type="Gene3D" id="2.40.10.10">
    <property type="entry name" value="Trypsin-like serine proteases"/>
    <property type="match status" value="2"/>
</dbReference>
<organism evidence="8 9">
    <name type="scientific">Portunus trituberculatus</name>
    <name type="common">Swimming crab</name>
    <name type="synonym">Neptunus trituberculatus</name>
    <dbReference type="NCBI Taxonomy" id="210409"/>
    <lineage>
        <taxon>Eukaryota</taxon>
        <taxon>Metazoa</taxon>
        <taxon>Ecdysozoa</taxon>
        <taxon>Arthropoda</taxon>
        <taxon>Crustacea</taxon>
        <taxon>Multicrustacea</taxon>
        <taxon>Malacostraca</taxon>
        <taxon>Eumalacostraca</taxon>
        <taxon>Eucarida</taxon>
        <taxon>Decapoda</taxon>
        <taxon>Pleocyemata</taxon>
        <taxon>Brachyura</taxon>
        <taxon>Eubrachyura</taxon>
        <taxon>Portunoidea</taxon>
        <taxon>Portunidae</taxon>
        <taxon>Portuninae</taxon>
        <taxon>Portunus</taxon>
    </lineage>
</organism>
<protein>
    <submittedName>
        <fullName evidence="8">Serine protease easter</fullName>
    </submittedName>
</protein>
<evidence type="ECO:0000256" key="4">
    <source>
        <dbReference type="ARBA" id="ARBA00024195"/>
    </source>
</evidence>
<comment type="caution">
    <text evidence="8">The sequence shown here is derived from an EMBL/GenBank/DDBJ whole genome shotgun (WGS) entry which is preliminary data.</text>
</comment>
<evidence type="ECO:0000313" key="8">
    <source>
        <dbReference type="EMBL" id="MPC19147.1"/>
    </source>
</evidence>
<dbReference type="SMART" id="SM00020">
    <property type="entry name" value="Tryp_SPc"/>
    <property type="match status" value="1"/>
</dbReference>
<keyword evidence="5" id="KW-0720">Serine protease</keyword>
<dbReference type="Proteomes" id="UP000324222">
    <property type="component" value="Unassembled WGS sequence"/>
</dbReference>
<evidence type="ECO:0000259" key="7">
    <source>
        <dbReference type="PROSITE" id="PS50240"/>
    </source>
</evidence>
<dbReference type="AlphaFoldDB" id="A0A5B7DD49"/>
<name>A0A5B7DD49_PORTR</name>
<dbReference type="CDD" id="cd00190">
    <property type="entry name" value="Tryp_SPc"/>
    <property type="match status" value="1"/>
</dbReference>
<dbReference type="PROSITE" id="PS00134">
    <property type="entry name" value="TRYPSIN_HIS"/>
    <property type="match status" value="1"/>
</dbReference>
<dbReference type="SUPFAM" id="SSF50494">
    <property type="entry name" value="Trypsin-like serine proteases"/>
    <property type="match status" value="1"/>
</dbReference>
<dbReference type="FunFam" id="2.40.10.10:FF:000028">
    <property type="entry name" value="Serine protease easter"/>
    <property type="match status" value="1"/>
</dbReference>
<dbReference type="GO" id="GO:0006508">
    <property type="term" value="P:proteolysis"/>
    <property type="evidence" value="ECO:0007669"/>
    <property type="project" value="UniProtKB-KW"/>
</dbReference>
<dbReference type="InterPro" id="IPR001314">
    <property type="entry name" value="Peptidase_S1A"/>
</dbReference>
<accession>A0A5B7DD49</accession>
<evidence type="ECO:0000256" key="6">
    <source>
        <dbReference type="SAM" id="MobiDB-lite"/>
    </source>
</evidence>
<dbReference type="InterPro" id="IPR009003">
    <property type="entry name" value="Peptidase_S1_PA"/>
</dbReference>
<keyword evidence="2" id="KW-1015">Disulfide bond</keyword>
<dbReference type="PRINTS" id="PR00722">
    <property type="entry name" value="CHYMOTRYPSIN"/>
</dbReference>
<proteinExistence type="inferred from homology"/>
<evidence type="ECO:0000256" key="2">
    <source>
        <dbReference type="ARBA" id="ARBA00023157"/>
    </source>
</evidence>
<dbReference type="PANTHER" id="PTHR24258:SF116">
    <property type="entry name" value="FI16631P1-RELATED"/>
    <property type="match status" value="1"/>
</dbReference>
<keyword evidence="3" id="KW-0325">Glycoprotein</keyword>
<keyword evidence="9" id="KW-1185">Reference proteome</keyword>
<dbReference type="PROSITE" id="PS00135">
    <property type="entry name" value="TRYPSIN_SER"/>
    <property type="match status" value="1"/>
</dbReference>
<comment type="similarity">
    <text evidence="4">Belongs to the peptidase S1 family. CLIP subfamily.</text>
</comment>
<reference evidence="8 9" key="1">
    <citation type="submission" date="2019-05" db="EMBL/GenBank/DDBJ databases">
        <title>Another draft genome of Portunus trituberculatus and its Hox gene families provides insights of decapod evolution.</title>
        <authorList>
            <person name="Jeong J.-H."/>
            <person name="Song I."/>
            <person name="Kim S."/>
            <person name="Choi T."/>
            <person name="Kim D."/>
            <person name="Ryu S."/>
            <person name="Kim W."/>
        </authorList>
    </citation>
    <scope>NUCLEOTIDE SEQUENCE [LARGE SCALE GENOMIC DNA]</scope>
    <source>
        <tissue evidence="8">Muscle</tissue>
    </source>
</reference>
<evidence type="ECO:0000313" key="9">
    <source>
        <dbReference type="Proteomes" id="UP000324222"/>
    </source>
</evidence>
<dbReference type="PANTHER" id="PTHR24258">
    <property type="entry name" value="SERINE PROTEASE-RELATED"/>
    <property type="match status" value="1"/>
</dbReference>
<feature type="compositionally biased region" description="Pro residues" evidence="6">
    <location>
        <begin position="45"/>
        <end position="68"/>
    </location>
</feature>
<evidence type="ECO:0000256" key="5">
    <source>
        <dbReference type="RuleBase" id="RU363034"/>
    </source>
</evidence>
<keyword evidence="1" id="KW-0732">Signal</keyword>
<gene>
    <name evidence="8" type="primary">ea_3</name>
    <name evidence="8" type="ORF">E2C01_012056</name>
</gene>
<keyword evidence="5" id="KW-0378">Hydrolase</keyword>